<dbReference type="Proteomes" id="UP000318053">
    <property type="component" value="Unassembled WGS sequence"/>
</dbReference>
<feature type="compositionally biased region" description="Acidic residues" evidence="1">
    <location>
        <begin position="359"/>
        <end position="369"/>
    </location>
</feature>
<feature type="compositionally biased region" description="Basic and acidic residues" evidence="1">
    <location>
        <begin position="425"/>
        <end position="436"/>
    </location>
</feature>
<accession>A0A5C5YH90</accession>
<proteinExistence type="predicted"/>
<keyword evidence="3" id="KW-1185">Reference proteome</keyword>
<feature type="compositionally biased region" description="Low complexity" evidence="1">
    <location>
        <begin position="168"/>
        <end position="190"/>
    </location>
</feature>
<sequence length="804" mass="86921">MLAKYPSRETAVYSPGRRRRRRRTLALWLMMGCASPMLMGSTLPCAADEMEATQLDDLSLRAPVKVPSSQPTPTVHSVLGLQPGGYDDSVGSSIELLPPKNLPAKSQQAESTLRELPPRQVVTRDLPAGGSGKPDAVPVSNRRGVPAWIDVDEPYQGGEPTSGEWAVPETQSPQTSQSETSQLDTSQSDTSEPDHTDPVTGDRSQDAWQPRGQARQTQPLRDLPPILSAPQNSTADVDAGDAQSGSVKSEAESSSDQDGGSSSSATVGSGLPKLSPVVGMPSLEDLPAARRKLAKLPPIDELPDHADVDADAESGKRNAINPHDGNNEGDAVGVAEVTPDTAADTDTDAATEIAAQTDLDAEADAEAEAGLDASNSDRDDATTAEQPSLVRDDSRLSAIDIQPLVVDPVDAFPPAQDATGQPATQDDKFESKKESSELPSVSDEGLASEDAVPLDATGRVKSHDGIGAAAELSPDITRLQQPIEQTLRSFYGRTEKADSRSNWGMMHAIMVYGTDTRIIARRRNYSAIAWMAGNNVCRGNRLMTTEGGRLKIREGTGLQGHQAQWLAVLSLAEVPASYPLYADNRKFTIEDLVKIEAAACEEGKELTFSLIGLSHYLETNATWTGAHGETWDFERLIAAELDEPIVGAACGGTHRLMGFAHALRKRRLEGQPIEGQWKRAEQFLDDFVDYTYTLQNRDGSFSTDWFESRQDNGDVSRKVQTTGHMLEFLLTHLPDEEIVNRPVVSAVRFLTSAMRRVEIDDAGVGYRAHALRSLAMFHERAYGTLPAYSSGQMATGQHRRASRR</sequence>
<reference evidence="2 3" key="1">
    <citation type="submission" date="2019-02" db="EMBL/GenBank/DDBJ databases">
        <title>Deep-cultivation of Planctomycetes and their phenomic and genomic characterization uncovers novel biology.</title>
        <authorList>
            <person name="Wiegand S."/>
            <person name="Jogler M."/>
            <person name="Boedeker C."/>
            <person name="Pinto D."/>
            <person name="Vollmers J."/>
            <person name="Rivas-Marin E."/>
            <person name="Kohn T."/>
            <person name="Peeters S.H."/>
            <person name="Heuer A."/>
            <person name="Rast P."/>
            <person name="Oberbeckmann S."/>
            <person name="Bunk B."/>
            <person name="Jeske O."/>
            <person name="Meyerdierks A."/>
            <person name="Storesund J.E."/>
            <person name="Kallscheuer N."/>
            <person name="Luecker S."/>
            <person name="Lage O.M."/>
            <person name="Pohl T."/>
            <person name="Merkel B.J."/>
            <person name="Hornburger P."/>
            <person name="Mueller R.-W."/>
            <person name="Bruemmer F."/>
            <person name="Labrenz M."/>
            <person name="Spormann A.M."/>
            <person name="Op Den Camp H."/>
            <person name="Overmann J."/>
            <person name="Amann R."/>
            <person name="Jetten M.S.M."/>
            <person name="Mascher T."/>
            <person name="Medema M.H."/>
            <person name="Devos D.P."/>
            <person name="Kaster A.-K."/>
            <person name="Ovreas L."/>
            <person name="Rohde M."/>
            <person name="Galperin M.Y."/>
            <person name="Jogler C."/>
        </authorList>
    </citation>
    <scope>NUCLEOTIDE SEQUENCE [LARGE SCALE GENOMIC DNA]</scope>
    <source>
        <strain evidence="2 3">CA85</strain>
    </source>
</reference>
<name>A0A5C5YH90_9BACT</name>
<feature type="region of interest" description="Disordered" evidence="1">
    <location>
        <begin position="99"/>
        <end position="282"/>
    </location>
</feature>
<feature type="region of interest" description="Disordered" evidence="1">
    <location>
        <begin position="409"/>
        <end position="452"/>
    </location>
</feature>
<evidence type="ECO:0000256" key="1">
    <source>
        <dbReference type="SAM" id="MobiDB-lite"/>
    </source>
</evidence>
<evidence type="ECO:0000313" key="3">
    <source>
        <dbReference type="Proteomes" id="UP000318053"/>
    </source>
</evidence>
<dbReference type="AlphaFoldDB" id="A0A5C5YH90"/>
<feature type="region of interest" description="Disordered" evidence="1">
    <location>
        <begin position="296"/>
        <end position="397"/>
    </location>
</feature>
<feature type="compositionally biased region" description="Basic and acidic residues" evidence="1">
    <location>
        <begin position="302"/>
        <end position="316"/>
    </location>
</feature>
<feature type="compositionally biased region" description="Low complexity" evidence="1">
    <location>
        <begin position="244"/>
        <end position="270"/>
    </location>
</feature>
<evidence type="ECO:0000313" key="2">
    <source>
        <dbReference type="EMBL" id="TWT74011.1"/>
    </source>
</evidence>
<organism evidence="2 3">
    <name type="scientific">Allorhodopirellula solitaria</name>
    <dbReference type="NCBI Taxonomy" id="2527987"/>
    <lineage>
        <taxon>Bacteria</taxon>
        <taxon>Pseudomonadati</taxon>
        <taxon>Planctomycetota</taxon>
        <taxon>Planctomycetia</taxon>
        <taxon>Pirellulales</taxon>
        <taxon>Pirellulaceae</taxon>
        <taxon>Allorhodopirellula</taxon>
    </lineage>
</organism>
<dbReference type="EMBL" id="SJPK01000002">
    <property type="protein sequence ID" value="TWT74011.1"/>
    <property type="molecule type" value="Genomic_DNA"/>
</dbReference>
<comment type="caution">
    <text evidence="2">The sequence shown here is derived from an EMBL/GenBank/DDBJ whole genome shotgun (WGS) entry which is preliminary data.</text>
</comment>
<gene>
    <name evidence="2" type="ORF">CA85_08950</name>
</gene>
<protein>
    <submittedName>
        <fullName evidence="2">Uncharacterized protein</fullName>
    </submittedName>
</protein>